<evidence type="ECO:0000313" key="17">
    <source>
        <dbReference type="Proteomes" id="UP000525298"/>
    </source>
</evidence>
<reference evidence="16 17" key="1">
    <citation type="submission" date="2020-07" db="EMBL/GenBank/DDBJ databases">
        <title>Genomic Encyclopedia of Type Strains, Phase IV (KMG-IV): sequencing the most valuable type-strain genomes for metagenomic binning, comparative biology and taxonomic classification.</title>
        <authorList>
            <person name="Goeker M."/>
        </authorList>
    </citation>
    <scope>NUCLEOTIDE SEQUENCE [LARGE SCALE GENOMIC DNA]</scope>
    <source>
        <strain evidence="16 17">DSM 17721</strain>
    </source>
</reference>
<keyword evidence="5 13" id="KW-0375">Hydrogen ion transport</keyword>
<dbReference type="RefSeq" id="WP_181552003.1">
    <property type="nucleotide sequence ID" value="NZ_JACDUS010000009.1"/>
</dbReference>
<dbReference type="Pfam" id="PF00430">
    <property type="entry name" value="ATP-synt_B"/>
    <property type="match status" value="1"/>
</dbReference>
<dbReference type="GO" id="GO:0005886">
    <property type="term" value="C:plasma membrane"/>
    <property type="evidence" value="ECO:0007669"/>
    <property type="project" value="UniProtKB-SubCell"/>
</dbReference>
<dbReference type="InterPro" id="IPR002146">
    <property type="entry name" value="ATP_synth_b/b'su_bac/chlpt"/>
</dbReference>
<name>A0A7W0HLI0_9BACT</name>
<dbReference type="GO" id="GO:0012505">
    <property type="term" value="C:endomembrane system"/>
    <property type="evidence" value="ECO:0007669"/>
    <property type="project" value="UniProtKB-SubCell"/>
</dbReference>
<dbReference type="PANTHER" id="PTHR33445:SF2">
    <property type="entry name" value="ATP SYNTHASE SUBUNIT B', CHLOROPLASTIC"/>
    <property type="match status" value="1"/>
</dbReference>
<sequence length="141" mass="16445">MINVDGSLFIQMVNFVVLIWALNFVLYRPIRGILAQRREKVEGLEQGIATYEQDLSEKEQAIQAGIKQAREKGQKEKEELEEQAREQERRMMEQINEKARSDMAEIRERVGREVETVRKSLQPQVDQFADQISEKILGRAL</sequence>
<evidence type="ECO:0000256" key="12">
    <source>
        <dbReference type="ARBA" id="ARBA00037847"/>
    </source>
</evidence>
<feature type="compositionally biased region" description="Basic and acidic residues" evidence="15">
    <location>
        <begin position="68"/>
        <end position="85"/>
    </location>
</feature>
<dbReference type="GO" id="GO:0046961">
    <property type="term" value="F:proton-transporting ATPase activity, rotational mechanism"/>
    <property type="evidence" value="ECO:0007669"/>
    <property type="project" value="TreeGrafter"/>
</dbReference>
<dbReference type="HAMAP" id="MF_01398">
    <property type="entry name" value="ATP_synth_b_bprime"/>
    <property type="match status" value="1"/>
</dbReference>
<evidence type="ECO:0000256" key="2">
    <source>
        <dbReference type="ARBA" id="ARBA00022448"/>
    </source>
</evidence>
<keyword evidence="8 13" id="KW-0472">Membrane</keyword>
<evidence type="ECO:0000313" key="16">
    <source>
        <dbReference type="EMBL" id="MBA2882364.1"/>
    </source>
</evidence>
<comment type="function">
    <text evidence="11">Component of the F(0) channel, it forms part of the peripheral stalk, linking F(1) to F(0). The b'-subunit is a diverged and duplicated form of b found in plants and photosynthetic bacteria.</text>
</comment>
<keyword evidence="7 13" id="KW-0406">Ion transport</keyword>
<dbReference type="CDD" id="cd06503">
    <property type="entry name" value="ATP-synt_Fo_b"/>
    <property type="match status" value="1"/>
</dbReference>
<keyword evidence="3 13" id="KW-0138">CF(0)</keyword>
<feature type="transmembrane region" description="Helical" evidence="13">
    <location>
        <begin position="6"/>
        <end position="27"/>
    </location>
</feature>
<evidence type="ECO:0000256" key="1">
    <source>
        <dbReference type="ARBA" id="ARBA00005513"/>
    </source>
</evidence>
<dbReference type="Gene3D" id="1.20.120.20">
    <property type="entry name" value="Apolipoprotein"/>
    <property type="match status" value="1"/>
</dbReference>
<evidence type="ECO:0000256" key="8">
    <source>
        <dbReference type="ARBA" id="ARBA00023136"/>
    </source>
</evidence>
<comment type="subunit">
    <text evidence="13">F-type ATPases have 2 components, F(1) - the catalytic core - and F(0) - the membrane proton channel. F(1) has five subunits: alpha(3), beta(3), gamma(1), delta(1), epsilon(1). F(0) has three main subunits: a(1), b(2) and c(10-14). The alpha and beta chains form an alternating ring which encloses part of the gamma chain. F(1) is attached to F(0) by a central stalk formed by the gamma and epsilon chains, while a peripheral stalk is formed by the delta and b chains.</text>
</comment>
<keyword evidence="4 13" id="KW-0812">Transmembrane</keyword>
<keyword evidence="13" id="KW-1003">Cell membrane</keyword>
<keyword evidence="17" id="KW-1185">Reference proteome</keyword>
<dbReference type="Proteomes" id="UP000525298">
    <property type="component" value="Unassembled WGS sequence"/>
</dbReference>
<feature type="region of interest" description="Disordered" evidence="15">
    <location>
        <begin position="66"/>
        <end position="85"/>
    </location>
</feature>
<comment type="function">
    <text evidence="10 13">F(1)F(0) ATP synthase produces ATP from ADP in the presence of a proton or sodium gradient. F-type ATPases consist of two structural domains, F(1) containing the extramembraneous catalytic core and F(0) containing the membrane proton channel, linked together by a central stalk and a peripheral stalk. During catalysis, ATP synthesis in the catalytic domain of F(1) is coupled via a rotary mechanism of the central stalk subunits to proton translocation.</text>
</comment>
<protein>
    <recommendedName>
        <fullName evidence="13">ATP synthase subunit b</fullName>
    </recommendedName>
    <alternativeName>
        <fullName evidence="13">ATP synthase F(0) sector subunit b</fullName>
    </alternativeName>
    <alternativeName>
        <fullName evidence="13">ATPase subunit I</fullName>
    </alternativeName>
    <alternativeName>
        <fullName evidence="13">F-type ATPase subunit b</fullName>
        <shortName evidence="13">F-ATPase subunit b</shortName>
    </alternativeName>
</protein>
<evidence type="ECO:0000256" key="10">
    <source>
        <dbReference type="ARBA" id="ARBA00025198"/>
    </source>
</evidence>
<evidence type="ECO:0000256" key="9">
    <source>
        <dbReference type="ARBA" id="ARBA00023310"/>
    </source>
</evidence>
<comment type="subcellular location">
    <subcellularLocation>
        <location evidence="13">Cell membrane</location>
        <topology evidence="13">Single-pass membrane protein</topology>
    </subcellularLocation>
    <subcellularLocation>
        <location evidence="12">Endomembrane system</location>
        <topology evidence="12">Single-pass membrane protein</topology>
    </subcellularLocation>
</comment>
<evidence type="ECO:0000256" key="5">
    <source>
        <dbReference type="ARBA" id="ARBA00022781"/>
    </source>
</evidence>
<comment type="caution">
    <text evidence="16">The sequence shown here is derived from an EMBL/GenBank/DDBJ whole genome shotgun (WGS) entry which is preliminary data.</text>
</comment>
<evidence type="ECO:0000256" key="6">
    <source>
        <dbReference type="ARBA" id="ARBA00022989"/>
    </source>
</evidence>
<comment type="similarity">
    <text evidence="1 13 14">Belongs to the ATPase B chain family.</text>
</comment>
<keyword evidence="6 13" id="KW-1133">Transmembrane helix</keyword>
<evidence type="ECO:0000256" key="14">
    <source>
        <dbReference type="RuleBase" id="RU003848"/>
    </source>
</evidence>
<dbReference type="InterPro" id="IPR050059">
    <property type="entry name" value="ATP_synthase_B_chain"/>
</dbReference>
<proteinExistence type="inferred from homology"/>
<evidence type="ECO:0000256" key="13">
    <source>
        <dbReference type="HAMAP-Rule" id="MF_01398"/>
    </source>
</evidence>
<evidence type="ECO:0000256" key="7">
    <source>
        <dbReference type="ARBA" id="ARBA00023065"/>
    </source>
</evidence>
<keyword evidence="9 13" id="KW-0066">ATP synthesis</keyword>
<dbReference type="GO" id="GO:0045259">
    <property type="term" value="C:proton-transporting ATP synthase complex"/>
    <property type="evidence" value="ECO:0007669"/>
    <property type="project" value="UniProtKB-KW"/>
</dbReference>
<evidence type="ECO:0000256" key="4">
    <source>
        <dbReference type="ARBA" id="ARBA00022692"/>
    </source>
</evidence>
<organism evidence="16 17">
    <name type="scientific">Desulfosalsimonas propionicica</name>
    <dbReference type="NCBI Taxonomy" id="332175"/>
    <lineage>
        <taxon>Bacteria</taxon>
        <taxon>Pseudomonadati</taxon>
        <taxon>Thermodesulfobacteriota</taxon>
        <taxon>Desulfobacteria</taxon>
        <taxon>Desulfobacterales</taxon>
        <taxon>Desulfosalsimonadaceae</taxon>
        <taxon>Desulfosalsimonas</taxon>
    </lineage>
</organism>
<accession>A0A7W0HLI0</accession>
<dbReference type="AlphaFoldDB" id="A0A7W0HLI0"/>
<evidence type="ECO:0000256" key="15">
    <source>
        <dbReference type="SAM" id="MobiDB-lite"/>
    </source>
</evidence>
<keyword evidence="2 13" id="KW-0813">Transport</keyword>
<evidence type="ECO:0000256" key="3">
    <source>
        <dbReference type="ARBA" id="ARBA00022547"/>
    </source>
</evidence>
<evidence type="ECO:0000256" key="11">
    <source>
        <dbReference type="ARBA" id="ARBA00025614"/>
    </source>
</evidence>
<dbReference type="EMBL" id="JACDUS010000009">
    <property type="protein sequence ID" value="MBA2882364.1"/>
    <property type="molecule type" value="Genomic_DNA"/>
</dbReference>
<dbReference type="PANTHER" id="PTHR33445">
    <property type="entry name" value="ATP SYNTHASE SUBUNIT B', CHLOROPLASTIC"/>
    <property type="match status" value="1"/>
</dbReference>
<dbReference type="GO" id="GO:0046933">
    <property type="term" value="F:proton-transporting ATP synthase activity, rotational mechanism"/>
    <property type="evidence" value="ECO:0007669"/>
    <property type="project" value="UniProtKB-UniRule"/>
</dbReference>
<dbReference type="SUPFAM" id="SSF58113">
    <property type="entry name" value="Apolipoprotein A-I"/>
    <property type="match status" value="1"/>
</dbReference>
<gene>
    <name evidence="13" type="primary">atpF</name>
    <name evidence="16" type="ORF">HNR65_002711</name>
</gene>